<name>L0K895_HALHC</name>
<evidence type="ECO:0000259" key="1">
    <source>
        <dbReference type="Pfam" id="PF02627"/>
    </source>
</evidence>
<dbReference type="GO" id="GO:0051920">
    <property type="term" value="F:peroxiredoxin activity"/>
    <property type="evidence" value="ECO:0007669"/>
    <property type="project" value="InterPro"/>
</dbReference>
<dbReference type="Pfam" id="PF02627">
    <property type="entry name" value="CMD"/>
    <property type="match status" value="1"/>
</dbReference>
<dbReference type="eggNOG" id="COG2128">
    <property type="taxonomic scope" value="Bacteria"/>
</dbReference>
<dbReference type="InterPro" id="IPR029032">
    <property type="entry name" value="AhpD-like"/>
</dbReference>
<protein>
    <recommendedName>
        <fullName evidence="1">Carboxymuconolactone decarboxylase-like domain-containing protein</fullName>
    </recommendedName>
</protein>
<dbReference type="EMBL" id="CP003359">
    <property type="protein sequence ID" value="AGB40765.1"/>
    <property type="molecule type" value="Genomic_DNA"/>
</dbReference>
<dbReference type="PANTHER" id="PTHR35446:SF2">
    <property type="entry name" value="CARBOXYMUCONOLACTONE DECARBOXYLASE-LIKE DOMAIN-CONTAINING PROTEIN"/>
    <property type="match status" value="1"/>
</dbReference>
<evidence type="ECO:0000313" key="2">
    <source>
        <dbReference type="EMBL" id="AGB40765.1"/>
    </source>
</evidence>
<dbReference type="PANTHER" id="PTHR35446">
    <property type="entry name" value="SI:CH211-175M2.5"/>
    <property type="match status" value="1"/>
</dbReference>
<dbReference type="SUPFAM" id="SSF69118">
    <property type="entry name" value="AhpD-like"/>
    <property type="match status" value="1"/>
</dbReference>
<reference evidence="3" key="1">
    <citation type="submission" date="2012-02" db="EMBL/GenBank/DDBJ databases">
        <title>The complete genome of Halobacteroides halobius DSM 5150.</title>
        <authorList>
            <person name="Lucas S."/>
            <person name="Copeland A."/>
            <person name="Lapidus A."/>
            <person name="Glavina del Rio T."/>
            <person name="Dalin E."/>
            <person name="Tice H."/>
            <person name="Bruce D."/>
            <person name="Goodwin L."/>
            <person name="Pitluck S."/>
            <person name="Peters L."/>
            <person name="Mikhailova N."/>
            <person name="Gu W."/>
            <person name="Kyrpides N."/>
            <person name="Mavromatis K."/>
            <person name="Ivanova N."/>
            <person name="Brettin T."/>
            <person name="Detter J.C."/>
            <person name="Han C."/>
            <person name="Larimer F."/>
            <person name="Land M."/>
            <person name="Hauser L."/>
            <person name="Markowitz V."/>
            <person name="Cheng J.-F."/>
            <person name="Hugenholtz P."/>
            <person name="Woyke T."/>
            <person name="Wu D."/>
            <person name="Tindall B."/>
            <person name="Pomrenke H."/>
            <person name="Brambilla E."/>
            <person name="Klenk H.-P."/>
            <person name="Eisen J.A."/>
        </authorList>
    </citation>
    <scope>NUCLEOTIDE SEQUENCE [LARGE SCALE GENOMIC DNA]</scope>
    <source>
        <strain evidence="3">ATCC 35273 / DSM 5150 / MD-1</strain>
    </source>
</reference>
<accession>L0K895</accession>
<gene>
    <name evidence="2" type="ordered locus">Halha_0794</name>
</gene>
<proteinExistence type="predicted"/>
<sequence>MPISTVDRVSRLKEDEAMNLTKDVFNKIENKLGSVPNLFRTLGHKPDTLRATWELMESVMKDDLLPRKLKKLVALRVSILNQADYCIDKHYQSLQQIGYSTDVLERVKVGEYEYLTEIEARVLRFIDKCLDQNYQLQEPDFTELHFTEEELLELVTVIQLFAGLNSFTRILNIELD</sequence>
<organism evidence="2 3">
    <name type="scientific">Halobacteroides halobius (strain ATCC 35273 / DSM 5150 / MD-1)</name>
    <dbReference type="NCBI Taxonomy" id="748449"/>
    <lineage>
        <taxon>Bacteria</taxon>
        <taxon>Bacillati</taxon>
        <taxon>Bacillota</taxon>
        <taxon>Clostridia</taxon>
        <taxon>Halanaerobiales</taxon>
        <taxon>Halobacteroidaceae</taxon>
        <taxon>Halobacteroides</taxon>
    </lineage>
</organism>
<dbReference type="OrthoDB" id="9801997at2"/>
<dbReference type="Proteomes" id="UP000010880">
    <property type="component" value="Chromosome"/>
</dbReference>
<dbReference type="RefSeq" id="WP_015326490.1">
    <property type="nucleotide sequence ID" value="NC_019978.1"/>
</dbReference>
<dbReference type="KEGG" id="hhl:Halha_0794"/>
<dbReference type="InterPro" id="IPR003779">
    <property type="entry name" value="CMD-like"/>
</dbReference>
<dbReference type="Gene3D" id="1.20.1290.10">
    <property type="entry name" value="AhpD-like"/>
    <property type="match status" value="1"/>
</dbReference>
<keyword evidence="3" id="KW-1185">Reference proteome</keyword>
<dbReference type="STRING" id="748449.Halha_0794"/>
<feature type="domain" description="Carboxymuconolactone decarboxylase-like" evidence="1">
    <location>
        <begin position="46"/>
        <end position="102"/>
    </location>
</feature>
<evidence type="ECO:0000313" key="3">
    <source>
        <dbReference type="Proteomes" id="UP000010880"/>
    </source>
</evidence>
<dbReference type="AlphaFoldDB" id="L0K895"/>
<dbReference type="HOGENOM" id="CLU_082760_7_0_9"/>